<reference evidence="1 2" key="2">
    <citation type="journal article" date="2022" name="Mol. Ecol. Resour.">
        <title>The genomes of chicory, endive, great burdock and yacon provide insights into Asteraceae paleo-polyploidization history and plant inulin production.</title>
        <authorList>
            <person name="Fan W."/>
            <person name="Wang S."/>
            <person name="Wang H."/>
            <person name="Wang A."/>
            <person name="Jiang F."/>
            <person name="Liu H."/>
            <person name="Zhao H."/>
            <person name="Xu D."/>
            <person name="Zhang Y."/>
        </authorList>
    </citation>
    <scope>NUCLEOTIDE SEQUENCE [LARGE SCALE GENOMIC DNA]</scope>
    <source>
        <strain evidence="2">cv. Punajuju</strain>
        <tissue evidence="1">Leaves</tissue>
    </source>
</reference>
<evidence type="ECO:0000313" key="1">
    <source>
        <dbReference type="EMBL" id="KAI3788967.1"/>
    </source>
</evidence>
<dbReference type="Proteomes" id="UP001055811">
    <property type="component" value="Linkage Group LG01"/>
</dbReference>
<gene>
    <name evidence="1" type="ORF">L2E82_01750</name>
</gene>
<evidence type="ECO:0000313" key="2">
    <source>
        <dbReference type="Proteomes" id="UP001055811"/>
    </source>
</evidence>
<accession>A0ACB9H1X1</accession>
<keyword evidence="2" id="KW-1185">Reference proteome</keyword>
<dbReference type="EMBL" id="CM042009">
    <property type="protein sequence ID" value="KAI3788967.1"/>
    <property type="molecule type" value="Genomic_DNA"/>
</dbReference>
<name>A0ACB9H1X1_CICIN</name>
<comment type="caution">
    <text evidence="1">The sequence shown here is derived from an EMBL/GenBank/DDBJ whole genome shotgun (WGS) entry which is preliminary data.</text>
</comment>
<proteinExistence type="predicted"/>
<organism evidence="1 2">
    <name type="scientific">Cichorium intybus</name>
    <name type="common">Chicory</name>
    <dbReference type="NCBI Taxonomy" id="13427"/>
    <lineage>
        <taxon>Eukaryota</taxon>
        <taxon>Viridiplantae</taxon>
        <taxon>Streptophyta</taxon>
        <taxon>Embryophyta</taxon>
        <taxon>Tracheophyta</taxon>
        <taxon>Spermatophyta</taxon>
        <taxon>Magnoliopsida</taxon>
        <taxon>eudicotyledons</taxon>
        <taxon>Gunneridae</taxon>
        <taxon>Pentapetalae</taxon>
        <taxon>asterids</taxon>
        <taxon>campanulids</taxon>
        <taxon>Asterales</taxon>
        <taxon>Asteraceae</taxon>
        <taxon>Cichorioideae</taxon>
        <taxon>Cichorieae</taxon>
        <taxon>Cichoriinae</taxon>
        <taxon>Cichorium</taxon>
    </lineage>
</organism>
<sequence>MERNYQIQDEHLHKSNDTQDWYNPSPDNYYYGDESRLLETEELGHSSYCSSPGNSSYDGDEYSYNFEITDESELDGEVGWLLGVENAYT</sequence>
<protein>
    <submittedName>
        <fullName evidence="1">Uncharacterized protein</fullName>
    </submittedName>
</protein>
<reference evidence="2" key="1">
    <citation type="journal article" date="2022" name="Mol. Ecol. Resour.">
        <title>The genomes of chicory, endive, great burdock and yacon provide insights into Asteraceae palaeo-polyploidization history and plant inulin production.</title>
        <authorList>
            <person name="Fan W."/>
            <person name="Wang S."/>
            <person name="Wang H."/>
            <person name="Wang A."/>
            <person name="Jiang F."/>
            <person name="Liu H."/>
            <person name="Zhao H."/>
            <person name="Xu D."/>
            <person name="Zhang Y."/>
        </authorList>
    </citation>
    <scope>NUCLEOTIDE SEQUENCE [LARGE SCALE GENOMIC DNA]</scope>
    <source>
        <strain evidence="2">cv. Punajuju</strain>
    </source>
</reference>